<dbReference type="RefSeq" id="WP_345085127.1">
    <property type="nucleotide sequence ID" value="NZ_BAABFA010000024.1"/>
</dbReference>
<keyword evidence="3" id="KW-0238">DNA-binding</keyword>
<dbReference type="Pfam" id="PF03965">
    <property type="entry name" value="Penicillinase_R"/>
    <property type="match status" value="1"/>
</dbReference>
<evidence type="ECO:0000256" key="1">
    <source>
        <dbReference type="ARBA" id="ARBA00011046"/>
    </source>
</evidence>
<dbReference type="InterPro" id="IPR005650">
    <property type="entry name" value="BlaI_family"/>
</dbReference>
<evidence type="ECO:0000256" key="3">
    <source>
        <dbReference type="ARBA" id="ARBA00023125"/>
    </source>
</evidence>
<reference evidence="6" key="1">
    <citation type="journal article" date="2019" name="Int. J. Syst. Evol. Microbiol.">
        <title>The Global Catalogue of Microorganisms (GCM) 10K type strain sequencing project: providing services to taxonomists for standard genome sequencing and annotation.</title>
        <authorList>
            <consortium name="The Broad Institute Genomics Platform"/>
            <consortium name="The Broad Institute Genome Sequencing Center for Infectious Disease"/>
            <person name="Wu L."/>
            <person name="Ma J."/>
        </authorList>
    </citation>
    <scope>NUCLEOTIDE SEQUENCE [LARGE SCALE GENOMIC DNA]</scope>
    <source>
        <strain evidence="6">JCM 32105</strain>
    </source>
</reference>
<name>A0ABP8NND3_9BACT</name>
<keyword evidence="2" id="KW-0805">Transcription regulation</keyword>
<dbReference type="EMBL" id="BAABFA010000024">
    <property type="protein sequence ID" value="GAA4469943.1"/>
    <property type="molecule type" value="Genomic_DNA"/>
</dbReference>
<dbReference type="Gene3D" id="1.10.4040.10">
    <property type="entry name" value="Penicillinase repressor domain"/>
    <property type="match status" value="1"/>
</dbReference>
<sequence length="124" mass="14607">MKQQHKALTKAEEDIMQVLWKLDKAFIKEIVDAMPQPQPHYNTVSTIIKILVEKGIVGFETFGKANRYYPLVRKDEYSKNTMSQFVKKYFEGSYSNMFSFFAKEEDISVKELEDLLKELKNNKK</sequence>
<dbReference type="Proteomes" id="UP001500067">
    <property type="component" value="Unassembled WGS sequence"/>
</dbReference>
<organism evidence="5 6">
    <name type="scientific">Nemorincola caseinilytica</name>
    <dbReference type="NCBI Taxonomy" id="2054315"/>
    <lineage>
        <taxon>Bacteria</taxon>
        <taxon>Pseudomonadati</taxon>
        <taxon>Bacteroidota</taxon>
        <taxon>Chitinophagia</taxon>
        <taxon>Chitinophagales</taxon>
        <taxon>Chitinophagaceae</taxon>
        <taxon>Nemorincola</taxon>
    </lineage>
</organism>
<keyword evidence="6" id="KW-1185">Reference proteome</keyword>
<dbReference type="InterPro" id="IPR036390">
    <property type="entry name" value="WH_DNA-bd_sf"/>
</dbReference>
<comment type="caution">
    <text evidence="5">The sequence shown here is derived from an EMBL/GenBank/DDBJ whole genome shotgun (WGS) entry which is preliminary data.</text>
</comment>
<keyword evidence="4" id="KW-0804">Transcription</keyword>
<evidence type="ECO:0000256" key="4">
    <source>
        <dbReference type="ARBA" id="ARBA00023163"/>
    </source>
</evidence>
<evidence type="ECO:0000256" key="2">
    <source>
        <dbReference type="ARBA" id="ARBA00023015"/>
    </source>
</evidence>
<comment type="similarity">
    <text evidence="1">Belongs to the BlaI transcriptional regulatory family.</text>
</comment>
<evidence type="ECO:0000313" key="6">
    <source>
        <dbReference type="Proteomes" id="UP001500067"/>
    </source>
</evidence>
<dbReference type="SUPFAM" id="SSF46785">
    <property type="entry name" value="Winged helix' DNA-binding domain"/>
    <property type="match status" value="1"/>
</dbReference>
<protein>
    <submittedName>
        <fullName evidence="5">BlaI/MecI/CopY family transcriptional regulator</fullName>
    </submittedName>
</protein>
<accession>A0ABP8NND3</accession>
<evidence type="ECO:0000313" key="5">
    <source>
        <dbReference type="EMBL" id="GAA4469943.1"/>
    </source>
</evidence>
<dbReference type="PIRSF" id="PIRSF019455">
    <property type="entry name" value="CopR_AtkY"/>
    <property type="match status" value="1"/>
</dbReference>
<proteinExistence type="inferred from homology"/>
<dbReference type="Gene3D" id="1.10.10.10">
    <property type="entry name" value="Winged helix-like DNA-binding domain superfamily/Winged helix DNA-binding domain"/>
    <property type="match status" value="1"/>
</dbReference>
<dbReference type="InterPro" id="IPR036388">
    <property type="entry name" value="WH-like_DNA-bd_sf"/>
</dbReference>
<gene>
    <name evidence="5" type="ORF">GCM10023093_30250</name>
</gene>